<dbReference type="GO" id="GO:0043190">
    <property type="term" value="C:ATP-binding cassette (ABC) transporter complex"/>
    <property type="evidence" value="ECO:0007669"/>
    <property type="project" value="InterPro"/>
</dbReference>
<dbReference type="PROSITE" id="PS51012">
    <property type="entry name" value="ABC_TM2"/>
    <property type="match status" value="1"/>
</dbReference>
<proteinExistence type="inferred from homology"/>
<evidence type="ECO:0000313" key="8">
    <source>
        <dbReference type="Proteomes" id="UP000602050"/>
    </source>
</evidence>
<dbReference type="InterPro" id="IPR013525">
    <property type="entry name" value="ABC2_TM"/>
</dbReference>
<dbReference type="InterPro" id="IPR000412">
    <property type="entry name" value="ABC_2_transport"/>
</dbReference>
<evidence type="ECO:0000256" key="5">
    <source>
        <dbReference type="RuleBase" id="RU361157"/>
    </source>
</evidence>
<feature type="transmembrane region" description="Helical" evidence="5">
    <location>
        <begin position="147"/>
        <end position="167"/>
    </location>
</feature>
<keyword evidence="8" id="KW-1185">Reference proteome</keyword>
<dbReference type="InterPro" id="IPR047817">
    <property type="entry name" value="ABC2_TM_bact-type"/>
</dbReference>
<evidence type="ECO:0000256" key="4">
    <source>
        <dbReference type="ARBA" id="ARBA00023136"/>
    </source>
</evidence>
<dbReference type="InterPro" id="IPR052902">
    <property type="entry name" value="ABC-2_transporter"/>
</dbReference>
<comment type="similarity">
    <text evidence="5">Belongs to the ABC-2 integral membrane protein family.</text>
</comment>
<feature type="transmembrane region" description="Helical" evidence="5">
    <location>
        <begin position="88"/>
        <end position="106"/>
    </location>
</feature>
<dbReference type="Proteomes" id="UP000602050">
    <property type="component" value="Unassembled WGS sequence"/>
</dbReference>
<feature type="domain" description="ABC transmembrane type-2" evidence="6">
    <location>
        <begin position="5"/>
        <end position="228"/>
    </location>
</feature>
<dbReference type="PANTHER" id="PTHR43027">
    <property type="entry name" value="DOXORUBICIN RESISTANCE ABC TRANSPORTER PERMEASE PROTEIN DRRC-RELATED"/>
    <property type="match status" value="1"/>
</dbReference>
<reference evidence="7" key="2">
    <citation type="submission" date="2020-09" db="EMBL/GenBank/DDBJ databases">
        <authorList>
            <person name="Sun Q."/>
            <person name="Zhou Y."/>
        </authorList>
    </citation>
    <scope>NUCLEOTIDE SEQUENCE</scope>
    <source>
        <strain evidence="7">CGMCC 1.12360</strain>
    </source>
</reference>
<accession>A0A8J3EKI3</accession>
<organism evidence="7 8">
    <name type="scientific">Compostibacillus humi</name>
    <dbReference type="NCBI Taxonomy" id="1245525"/>
    <lineage>
        <taxon>Bacteria</taxon>
        <taxon>Bacillati</taxon>
        <taxon>Bacillota</taxon>
        <taxon>Bacilli</taxon>
        <taxon>Bacillales</taxon>
        <taxon>Bacillaceae</taxon>
        <taxon>Compostibacillus</taxon>
    </lineage>
</organism>
<name>A0A8J3EKI3_9BACI</name>
<keyword evidence="2 5" id="KW-0812">Transmembrane</keyword>
<sequence>MQDRGIWFWAIILPIIFTVLFISVFTSGLNETESRQVILSIVPGYTVMFVFFIMISMAESLLKDQKIGMVARIASTPLSNHFYLLGKWIPYMYIVFIQIVILLLFGKAVYDVPMEQPLLLMMLAIFLTFMVTGIGLALSVMVKTTNMGIALTQVIALGGALLGGLWVPVDMMPEFLQAVSRFMPQYWAHQGFQDAMAGTLKMADFMKVSLVLLGIGVAGFILALLRPKQ</sequence>
<evidence type="ECO:0000256" key="2">
    <source>
        <dbReference type="ARBA" id="ARBA00022692"/>
    </source>
</evidence>
<comment type="subcellular location">
    <subcellularLocation>
        <location evidence="5">Cell membrane</location>
        <topology evidence="5">Multi-pass membrane protein</topology>
    </subcellularLocation>
    <subcellularLocation>
        <location evidence="1">Membrane</location>
        <topology evidence="1">Multi-pass membrane protein</topology>
    </subcellularLocation>
</comment>
<keyword evidence="5" id="KW-1003">Cell membrane</keyword>
<evidence type="ECO:0000256" key="3">
    <source>
        <dbReference type="ARBA" id="ARBA00022989"/>
    </source>
</evidence>
<feature type="transmembrane region" description="Helical" evidence="5">
    <location>
        <begin position="205"/>
        <end position="225"/>
    </location>
</feature>
<keyword evidence="3 5" id="KW-1133">Transmembrane helix</keyword>
<dbReference type="GO" id="GO:0140359">
    <property type="term" value="F:ABC-type transporter activity"/>
    <property type="evidence" value="ECO:0007669"/>
    <property type="project" value="InterPro"/>
</dbReference>
<dbReference type="PANTHER" id="PTHR43027:SF1">
    <property type="entry name" value="DOXORUBICIN RESISTANCE ABC TRANSPORTER PERMEASE PROTEIN DRRC-RELATED"/>
    <property type="match status" value="1"/>
</dbReference>
<protein>
    <recommendedName>
        <fullName evidence="5">Transport permease protein</fullName>
    </recommendedName>
</protein>
<evidence type="ECO:0000259" key="6">
    <source>
        <dbReference type="PROSITE" id="PS51012"/>
    </source>
</evidence>
<reference evidence="7" key="1">
    <citation type="journal article" date="2014" name="Int. J. Syst. Evol. Microbiol.">
        <title>Complete genome sequence of Corynebacterium casei LMG S-19264T (=DSM 44701T), isolated from a smear-ripened cheese.</title>
        <authorList>
            <consortium name="US DOE Joint Genome Institute (JGI-PGF)"/>
            <person name="Walter F."/>
            <person name="Albersmeier A."/>
            <person name="Kalinowski J."/>
            <person name="Ruckert C."/>
        </authorList>
    </citation>
    <scope>NUCLEOTIDE SEQUENCE</scope>
    <source>
        <strain evidence="7">CGMCC 1.12360</strain>
    </source>
</reference>
<dbReference type="Pfam" id="PF01061">
    <property type="entry name" value="ABC2_membrane"/>
    <property type="match status" value="1"/>
</dbReference>
<evidence type="ECO:0000256" key="1">
    <source>
        <dbReference type="ARBA" id="ARBA00004141"/>
    </source>
</evidence>
<feature type="transmembrane region" description="Helical" evidence="5">
    <location>
        <begin position="6"/>
        <end position="25"/>
    </location>
</feature>
<dbReference type="RefSeq" id="WP_229733595.1">
    <property type="nucleotide sequence ID" value="NZ_BMEV01000025.1"/>
</dbReference>
<dbReference type="PIRSF" id="PIRSF006648">
    <property type="entry name" value="DrrB"/>
    <property type="match status" value="1"/>
</dbReference>
<dbReference type="EMBL" id="BMEV01000025">
    <property type="protein sequence ID" value="GGH75877.1"/>
    <property type="molecule type" value="Genomic_DNA"/>
</dbReference>
<comment type="caution">
    <text evidence="7">The sequence shown here is derived from an EMBL/GenBank/DDBJ whole genome shotgun (WGS) entry which is preliminary data.</text>
</comment>
<gene>
    <name evidence="7" type="ORF">GCM10010978_16170</name>
</gene>
<evidence type="ECO:0000313" key="7">
    <source>
        <dbReference type="EMBL" id="GGH75877.1"/>
    </source>
</evidence>
<dbReference type="AlphaFoldDB" id="A0A8J3EKI3"/>
<feature type="transmembrane region" description="Helical" evidence="5">
    <location>
        <begin position="37"/>
        <end position="58"/>
    </location>
</feature>
<feature type="transmembrane region" description="Helical" evidence="5">
    <location>
        <begin position="118"/>
        <end position="141"/>
    </location>
</feature>
<keyword evidence="4 5" id="KW-0472">Membrane</keyword>
<keyword evidence="5" id="KW-0813">Transport</keyword>